<dbReference type="STRING" id="578458.D8PZJ1"/>
<feature type="compositionally biased region" description="Acidic residues" evidence="3">
    <location>
        <begin position="12"/>
        <end position="45"/>
    </location>
</feature>
<evidence type="ECO:0000256" key="3">
    <source>
        <dbReference type="SAM" id="MobiDB-lite"/>
    </source>
</evidence>
<dbReference type="PANTHER" id="PTHR10252">
    <property type="entry name" value="HISTONE-LIKE TRANSCRIPTION FACTOR CCAAT-RELATED"/>
    <property type="match status" value="1"/>
</dbReference>
<keyword evidence="2" id="KW-0539">Nucleus</keyword>
<feature type="compositionally biased region" description="Basic and acidic residues" evidence="3">
    <location>
        <begin position="229"/>
        <end position="239"/>
    </location>
</feature>
<feature type="region of interest" description="Disordered" evidence="3">
    <location>
        <begin position="160"/>
        <end position="282"/>
    </location>
</feature>
<dbReference type="AlphaFoldDB" id="D8PZJ1"/>
<evidence type="ECO:0000313" key="6">
    <source>
        <dbReference type="Proteomes" id="UP000007431"/>
    </source>
</evidence>
<organism evidence="6">
    <name type="scientific">Schizophyllum commune (strain H4-8 / FGSC 9210)</name>
    <name type="common">Split gill fungus</name>
    <dbReference type="NCBI Taxonomy" id="578458"/>
    <lineage>
        <taxon>Eukaryota</taxon>
        <taxon>Fungi</taxon>
        <taxon>Dikarya</taxon>
        <taxon>Basidiomycota</taxon>
        <taxon>Agaricomycotina</taxon>
        <taxon>Agaricomycetes</taxon>
        <taxon>Agaricomycetidae</taxon>
        <taxon>Agaricales</taxon>
        <taxon>Schizophyllaceae</taxon>
        <taxon>Schizophyllum</taxon>
    </lineage>
</organism>
<dbReference type="InterPro" id="IPR009072">
    <property type="entry name" value="Histone-fold"/>
</dbReference>
<dbReference type="InterPro" id="IPR050568">
    <property type="entry name" value="Transcr_DNA_Rep_Reg"/>
</dbReference>
<protein>
    <recommendedName>
        <fullName evidence="4">Transcription factor CBF/NF-Y/archaeal histone domain-containing protein</fullName>
    </recommendedName>
</protein>
<dbReference type="SUPFAM" id="SSF47113">
    <property type="entry name" value="Histone-fold"/>
    <property type="match status" value="1"/>
</dbReference>
<dbReference type="GO" id="GO:0006261">
    <property type="term" value="P:DNA-templated DNA replication"/>
    <property type="evidence" value="ECO:0007669"/>
    <property type="project" value="TreeGrafter"/>
</dbReference>
<accession>D8PZJ1</accession>
<dbReference type="OMA" id="ENIMHAD"/>
<evidence type="ECO:0000259" key="4">
    <source>
        <dbReference type="Pfam" id="PF00808"/>
    </source>
</evidence>
<evidence type="ECO:0000256" key="2">
    <source>
        <dbReference type="ARBA" id="ARBA00023242"/>
    </source>
</evidence>
<dbReference type="PANTHER" id="PTHR10252:SF54">
    <property type="entry name" value="CHROMATIN ACCESSIBILITY COMPLEX PROTEIN 1"/>
    <property type="match status" value="1"/>
</dbReference>
<dbReference type="Pfam" id="PF00808">
    <property type="entry name" value="CBFD_NFYB_HMF"/>
    <property type="match status" value="1"/>
</dbReference>
<dbReference type="InParanoid" id="D8PZJ1"/>
<dbReference type="Gene3D" id="1.10.20.10">
    <property type="entry name" value="Histone, subunit A"/>
    <property type="match status" value="1"/>
</dbReference>
<dbReference type="CDD" id="cd23645">
    <property type="entry name" value="HFD_Dpb3-like"/>
    <property type="match status" value="1"/>
</dbReference>
<keyword evidence="6" id="KW-1185">Reference proteome</keyword>
<dbReference type="InterPro" id="IPR003958">
    <property type="entry name" value="CBFA_NFYB_domain"/>
</dbReference>
<feature type="domain" description="Transcription factor CBF/NF-Y/archaeal histone" evidence="4">
    <location>
        <begin position="83"/>
        <end position="146"/>
    </location>
</feature>
<proteinExistence type="predicted"/>
<dbReference type="EMBL" id="GL377304">
    <property type="protein sequence ID" value="EFI98874.1"/>
    <property type="molecule type" value="Genomic_DNA"/>
</dbReference>
<evidence type="ECO:0000313" key="5">
    <source>
        <dbReference type="EMBL" id="EFI98874.1"/>
    </source>
</evidence>
<reference evidence="5 6" key="1">
    <citation type="journal article" date="2010" name="Nat. Biotechnol.">
        <title>Genome sequence of the model mushroom Schizophyllum commune.</title>
        <authorList>
            <person name="Ohm R.A."/>
            <person name="de Jong J.F."/>
            <person name="Lugones L.G."/>
            <person name="Aerts A."/>
            <person name="Kothe E."/>
            <person name="Stajich J.E."/>
            <person name="de Vries R.P."/>
            <person name="Record E."/>
            <person name="Levasseur A."/>
            <person name="Baker S.E."/>
            <person name="Bartholomew K.A."/>
            <person name="Coutinho P.M."/>
            <person name="Erdmann S."/>
            <person name="Fowler T.J."/>
            <person name="Gathman A.C."/>
            <person name="Lombard V."/>
            <person name="Henrissat B."/>
            <person name="Knabe N."/>
            <person name="Kuees U."/>
            <person name="Lilly W.W."/>
            <person name="Lindquist E."/>
            <person name="Lucas S."/>
            <person name="Magnuson J.K."/>
            <person name="Piumi F."/>
            <person name="Raudaskoski M."/>
            <person name="Salamov A."/>
            <person name="Schmutz J."/>
            <person name="Schwarze F.W.M.R."/>
            <person name="vanKuyk P.A."/>
            <person name="Horton J.S."/>
            <person name="Grigoriev I.V."/>
            <person name="Woesten H.A.B."/>
        </authorList>
    </citation>
    <scope>NUCLEOTIDE SEQUENCE [LARGE SCALE GENOMIC DNA]</scope>
    <source>
        <strain evidence="6">H4-8 / FGSC 9210</strain>
    </source>
</reference>
<name>D8PZJ1_SCHCM</name>
<feature type="compositionally biased region" description="Low complexity" evidence="3">
    <location>
        <begin position="160"/>
        <end position="179"/>
    </location>
</feature>
<feature type="compositionally biased region" description="Polar residues" evidence="3">
    <location>
        <begin position="240"/>
        <end position="257"/>
    </location>
</feature>
<sequence>MEIQETIAVTEIEVDEPSIPAEDDALDEEETQETAPADDGEEPIEESAPLEGSAPTEEVADPKGKKKRKAPAPEAEREPGKTLLPFTRVQKIIKADKEIQMIARDATFLISLAAEEFIRRFVQAGQRVAEREKRATVQHRDLATVVRKADEFIFLEGAHPPSSSPLPTTSHHHSSSFSPRLTTSPEIIPWTSPDPAPKRGKKKKEDEEAKKNAAAAPPTILDTFVGARSAKETAGREDNGTGSASSAVETQGASITGTPAPASAMGDIVMTEDGTVDQHDSD</sequence>
<comment type="subcellular location">
    <subcellularLocation>
        <location evidence="1">Nucleus</location>
    </subcellularLocation>
</comment>
<feature type="non-terminal residue" evidence="5">
    <location>
        <position position="282"/>
    </location>
</feature>
<dbReference type="eggNOG" id="KOG1658">
    <property type="taxonomic scope" value="Eukaryota"/>
</dbReference>
<dbReference type="GO" id="GO:0008623">
    <property type="term" value="C:CHRAC"/>
    <property type="evidence" value="ECO:0007669"/>
    <property type="project" value="TreeGrafter"/>
</dbReference>
<feature type="region of interest" description="Disordered" evidence="3">
    <location>
        <begin position="1"/>
        <end position="83"/>
    </location>
</feature>
<evidence type="ECO:0000256" key="1">
    <source>
        <dbReference type="ARBA" id="ARBA00004123"/>
    </source>
</evidence>
<dbReference type="GO" id="GO:0046982">
    <property type="term" value="F:protein heterodimerization activity"/>
    <property type="evidence" value="ECO:0007669"/>
    <property type="project" value="InterPro"/>
</dbReference>
<dbReference type="VEuPathDB" id="FungiDB:SCHCODRAFT_02614728"/>
<dbReference type="HOGENOM" id="CLU_045277_12_0_1"/>
<gene>
    <name evidence="5" type="ORF">SCHCODRAFT_106756</name>
</gene>
<dbReference type="Proteomes" id="UP000007431">
    <property type="component" value="Unassembled WGS sequence"/>
</dbReference>